<sequence>MGGGTRDPGRVMAVLYAVALALAALVILSVPVRALAAELELPVPTTVIYPGQSVTGPGLHHKAFYVKDDKIGLYAVDDSALVGRVARRTLLPGKAIRLSDLKEPDLVRAGAAVTLVYSEAGLVITGQGTALRSAGAGETVRVRNADSGIIVSGIVSADGSIRISG</sequence>
<dbReference type="Pfam" id="PF13144">
    <property type="entry name" value="ChapFlgA"/>
    <property type="match status" value="1"/>
</dbReference>
<dbReference type="GO" id="GO:0042597">
    <property type="term" value="C:periplasmic space"/>
    <property type="evidence" value="ECO:0007669"/>
    <property type="project" value="UniProtKB-SubCell"/>
</dbReference>
<keyword evidence="4" id="KW-1185">Reference proteome</keyword>
<comment type="function">
    <text evidence="1">Involved in the assembly process of the P-ring formation. It may associate with FlgF on the rod constituting a structure essential for the P-ring assembly or may act as a modulator protein for the P-ring assembly.</text>
</comment>
<dbReference type="AlphaFoldDB" id="Q1YLL7"/>
<comment type="similarity">
    <text evidence="1">Belongs to the FlgA family.</text>
</comment>
<evidence type="ECO:0000256" key="1">
    <source>
        <dbReference type="RuleBase" id="RU362063"/>
    </source>
</evidence>
<accession>Q1YLL7</accession>
<keyword evidence="1" id="KW-1005">Bacterial flagellum biogenesis</keyword>
<comment type="caution">
    <text evidence="3">The sequence shown here is derived from an EMBL/GenBank/DDBJ whole genome shotgun (WGS) entry which is preliminary data.</text>
</comment>
<feature type="domain" description="Flagella basal body P-ring formation protein FlgA SAF" evidence="2">
    <location>
        <begin position="76"/>
        <end position="163"/>
    </location>
</feature>
<dbReference type="BioCyc" id="AURANTIMONAS:SI859A1_02530-MONOMER"/>
<dbReference type="HOGENOM" id="CLU_131516_1_0_5"/>
<reference evidence="3 4" key="1">
    <citation type="journal article" date="2008" name="Appl. Environ. Microbiol.">
        <title>Genomic insights into Mn(II) oxidation by the marine alphaproteobacterium Aurantimonas sp. strain SI85-9A1.</title>
        <authorList>
            <person name="Dick G.J."/>
            <person name="Podell S."/>
            <person name="Johnson H.A."/>
            <person name="Rivera-Espinoza Y."/>
            <person name="Bernier-Latmani R."/>
            <person name="McCarthy J.K."/>
            <person name="Torpey J.W."/>
            <person name="Clement B.G."/>
            <person name="Gaasterland T."/>
            <person name="Tebo B.M."/>
        </authorList>
    </citation>
    <scope>NUCLEOTIDE SEQUENCE [LARGE SCALE GENOMIC DNA]</scope>
    <source>
        <strain evidence="3 4">SI85-9A1</strain>
    </source>
</reference>
<keyword evidence="1" id="KW-0574">Periplasm</keyword>
<dbReference type="NCBIfam" id="TIGR03170">
    <property type="entry name" value="flgA_cterm"/>
    <property type="match status" value="1"/>
</dbReference>
<keyword evidence="3" id="KW-0969">Cilium</keyword>
<evidence type="ECO:0000313" key="4">
    <source>
        <dbReference type="Proteomes" id="UP000000321"/>
    </source>
</evidence>
<evidence type="ECO:0000259" key="2">
    <source>
        <dbReference type="Pfam" id="PF13144"/>
    </source>
</evidence>
<name>Q1YLL7_AURMS</name>
<dbReference type="EMBL" id="AAPJ01000001">
    <property type="protein sequence ID" value="EAS51714.1"/>
    <property type="molecule type" value="Genomic_DNA"/>
</dbReference>
<dbReference type="RefSeq" id="WP_009210352.1">
    <property type="nucleotide sequence ID" value="NZ_BBWP01000002.1"/>
</dbReference>
<keyword evidence="3" id="KW-0282">Flagellum</keyword>
<evidence type="ECO:0000313" key="3">
    <source>
        <dbReference type="EMBL" id="EAS51714.1"/>
    </source>
</evidence>
<dbReference type="Proteomes" id="UP000000321">
    <property type="component" value="Unassembled WGS sequence"/>
</dbReference>
<dbReference type="InterPro" id="IPR039246">
    <property type="entry name" value="Flagellar_FlgA"/>
</dbReference>
<proteinExistence type="inferred from homology"/>
<dbReference type="Gene3D" id="2.30.30.760">
    <property type="match status" value="1"/>
</dbReference>
<gene>
    <name evidence="3" type="ORF">SI859A1_02530</name>
</gene>
<protein>
    <recommendedName>
        <fullName evidence="1">Flagella basal body P-ring formation protein FlgA</fullName>
    </recommendedName>
</protein>
<dbReference type="PANTHER" id="PTHR36307:SF1">
    <property type="entry name" value="FLAGELLA BASAL BODY P-RING FORMATION PROTEIN FLGA"/>
    <property type="match status" value="1"/>
</dbReference>
<keyword evidence="3" id="KW-0966">Cell projection</keyword>
<organism evidence="3 4">
    <name type="scientific">Aurantimonas manganoxydans (strain ATCC BAA-1229 / DSM 21871 / SI85-9A1)</name>
    <dbReference type="NCBI Taxonomy" id="287752"/>
    <lineage>
        <taxon>Bacteria</taxon>
        <taxon>Pseudomonadati</taxon>
        <taxon>Pseudomonadota</taxon>
        <taxon>Alphaproteobacteria</taxon>
        <taxon>Hyphomicrobiales</taxon>
        <taxon>Aurantimonadaceae</taxon>
        <taxon>Aurantimonas</taxon>
    </lineage>
</organism>
<dbReference type="PANTHER" id="PTHR36307">
    <property type="entry name" value="FLAGELLA BASAL BODY P-RING FORMATION PROTEIN FLGA"/>
    <property type="match status" value="1"/>
</dbReference>
<dbReference type="GO" id="GO:0044780">
    <property type="term" value="P:bacterial-type flagellum assembly"/>
    <property type="evidence" value="ECO:0007669"/>
    <property type="project" value="InterPro"/>
</dbReference>
<dbReference type="InterPro" id="IPR017585">
    <property type="entry name" value="SAF_FlgA"/>
</dbReference>
<comment type="subcellular location">
    <subcellularLocation>
        <location evidence="1">Periplasm</location>
    </subcellularLocation>
</comment>